<dbReference type="InterPro" id="IPR050411">
    <property type="entry name" value="AlphaKG_dependent_hydroxylases"/>
</dbReference>
<evidence type="ECO:0000256" key="1">
    <source>
        <dbReference type="ARBA" id="ARBA00001954"/>
    </source>
</evidence>
<dbReference type="EMBL" id="JACYTP010000011">
    <property type="protein sequence ID" value="MBD8514250.1"/>
    <property type="molecule type" value="Genomic_DNA"/>
</dbReference>
<comment type="caution">
    <text evidence="5">The sequence shown here is derived from an EMBL/GenBank/DDBJ whole genome shotgun (WGS) entry which is preliminary data.</text>
</comment>
<feature type="domain" description="TauD/TfdA-like" evidence="4">
    <location>
        <begin position="37"/>
        <end position="315"/>
    </location>
</feature>
<reference evidence="5 6" key="1">
    <citation type="submission" date="2020-09" db="EMBL/GenBank/DDBJ databases">
        <title>Photobacterium sp. CAU 1568 isolated from sand of Sido Beach.</title>
        <authorList>
            <person name="Kim W."/>
        </authorList>
    </citation>
    <scope>NUCLEOTIDE SEQUENCE [LARGE SCALE GENOMIC DNA]</scope>
    <source>
        <strain evidence="5 6">CAU 1568</strain>
    </source>
</reference>
<evidence type="ECO:0000313" key="6">
    <source>
        <dbReference type="Proteomes" id="UP000649768"/>
    </source>
</evidence>
<dbReference type="RefSeq" id="WP_192016899.1">
    <property type="nucleotide sequence ID" value="NZ_JACYTP010000011.1"/>
</dbReference>
<keyword evidence="2" id="KW-0560">Oxidoreductase</keyword>
<dbReference type="SUPFAM" id="SSF51197">
    <property type="entry name" value="Clavaminate synthase-like"/>
    <property type="match status" value="1"/>
</dbReference>
<dbReference type="PANTHER" id="PTHR10696:SF56">
    <property type="entry name" value="TAUD_TFDA-LIKE DOMAIN-CONTAINING PROTEIN"/>
    <property type="match status" value="1"/>
</dbReference>
<dbReference type="Pfam" id="PF02668">
    <property type="entry name" value="TauD"/>
    <property type="match status" value="1"/>
</dbReference>
<protein>
    <submittedName>
        <fullName evidence="5">TauD/TfdA family dioxygenase</fullName>
    </submittedName>
</protein>
<comment type="cofactor">
    <cofactor evidence="1">
        <name>Fe(2+)</name>
        <dbReference type="ChEBI" id="CHEBI:29033"/>
    </cofactor>
</comment>
<organism evidence="5 6">
    <name type="scientific">Photobacterium arenosum</name>
    <dbReference type="NCBI Taxonomy" id="2774143"/>
    <lineage>
        <taxon>Bacteria</taxon>
        <taxon>Pseudomonadati</taxon>
        <taxon>Pseudomonadota</taxon>
        <taxon>Gammaproteobacteria</taxon>
        <taxon>Vibrionales</taxon>
        <taxon>Vibrionaceae</taxon>
        <taxon>Photobacterium</taxon>
    </lineage>
</organism>
<keyword evidence="5" id="KW-0223">Dioxygenase</keyword>
<evidence type="ECO:0000313" key="5">
    <source>
        <dbReference type="EMBL" id="MBD8514250.1"/>
    </source>
</evidence>
<dbReference type="InterPro" id="IPR003819">
    <property type="entry name" value="TauD/TfdA-like"/>
</dbReference>
<keyword evidence="6" id="KW-1185">Reference proteome</keyword>
<evidence type="ECO:0000259" key="4">
    <source>
        <dbReference type="Pfam" id="PF02668"/>
    </source>
</evidence>
<keyword evidence="3" id="KW-0045">Antibiotic biosynthesis</keyword>
<evidence type="ECO:0000256" key="2">
    <source>
        <dbReference type="ARBA" id="ARBA00023002"/>
    </source>
</evidence>
<dbReference type="PANTHER" id="PTHR10696">
    <property type="entry name" value="GAMMA-BUTYROBETAINE HYDROXYLASE-RELATED"/>
    <property type="match status" value="1"/>
</dbReference>
<dbReference type="GO" id="GO:0051213">
    <property type="term" value="F:dioxygenase activity"/>
    <property type="evidence" value="ECO:0007669"/>
    <property type="project" value="UniProtKB-KW"/>
</dbReference>
<accession>A0ABR9BRL5</accession>
<name>A0ABR9BRL5_9GAMM</name>
<sequence>MSINSFIDNESGIKGYSYNSHNKDNDQANTIIKLWVEANREEVLSDLHHFPALIFRNFPISSPDLFEDFVRLLNFKPYSDYTDLPKESNSSGVYKSTPYPNHKPILFHNESAHMPSWPQYQFFHCLKVAEKGGATPIVDCRKVLNELPAKLVDKFTIKKLAYVRTFKDYLDVSWQSFFMTSDKDEASKRCIEQGYNFKWLDNGELQISTISPGTITHPITQENVFFNQVQLHHVSFLDTKTRDSMEEMFGSDMMPRNVFYGDGSVICDSDMNLVKQAFDKYAVRFKWRRNDILMLDNMLTAHGRDPFEGDRKISVIMANMVKKNDFLS</sequence>
<evidence type="ECO:0000256" key="3">
    <source>
        <dbReference type="ARBA" id="ARBA00023194"/>
    </source>
</evidence>
<dbReference type="Proteomes" id="UP000649768">
    <property type="component" value="Unassembled WGS sequence"/>
</dbReference>
<proteinExistence type="predicted"/>
<dbReference type="InterPro" id="IPR042098">
    <property type="entry name" value="TauD-like_sf"/>
</dbReference>
<dbReference type="Gene3D" id="3.60.130.10">
    <property type="entry name" value="Clavaminate synthase-like"/>
    <property type="match status" value="1"/>
</dbReference>
<gene>
    <name evidence="5" type="ORF">IFO68_16325</name>
</gene>